<dbReference type="InterPro" id="IPR015996">
    <property type="entry name" value="UCP028451"/>
</dbReference>
<dbReference type="eggNOG" id="COG5587">
    <property type="taxonomic scope" value="Bacteria"/>
</dbReference>
<reference evidence="1 2" key="1">
    <citation type="journal article" date="2014" name="Proc. Natl. Acad. Sci. U.S.A.">
        <title>Functional type 2 photosynthetic reaction centers found in the rare bacterial phylum Gemmatimonadetes.</title>
        <authorList>
            <person name="Zeng Y."/>
            <person name="Feng F."/>
            <person name="Medova H."/>
            <person name="Dean J."/>
            <person name="Koblizek M."/>
        </authorList>
    </citation>
    <scope>NUCLEOTIDE SEQUENCE [LARGE SCALE GENOMIC DNA]</scope>
    <source>
        <strain evidence="1 2">AP64</strain>
    </source>
</reference>
<dbReference type="OrthoDB" id="9794241at2"/>
<evidence type="ECO:0000313" key="2">
    <source>
        <dbReference type="Proteomes" id="UP000076404"/>
    </source>
</evidence>
<dbReference type="Pfam" id="PF09365">
    <property type="entry name" value="DUF2461"/>
    <property type="match status" value="1"/>
</dbReference>
<evidence type="ECO:0000313" key="1">
    <source>
        <dbReference type="EMBL" id="AMW06230.1"/>
    </source>
</evidence>
<keyword evidence="2" id="KW-1185">Reference proteome</keyword>
<dbReference type="PANTHER" id="PTHR36452">
    <property type="entry name" value="CHROMOSOME 12, WHOLE GENOME SHOTGUN SEQUENCE"/>
    <property type="match status" value="1"/>
</dbReference>
<protein>
    <recommendedName>
        <fullName evidence="3">TIGR02453 family protein</fullName>
    </recommendedName>
</protein>
<dbReference type="EMBL" id="CP011454">
    <property type="protein sequence ID" value="AMW06230.1"/>
    <property type="molecule type" value="Genomic_DNA"/>
</dbReference>
<dbReference type="PIRSF" id="PIRSF028451">
    <property type="entry name" value="UCP028451"/>
    <property type="match status" value="1"/>
</dbReference>
<dbReference type="NCBIfam" id="TIGR02453">
    <property type="entry name" value="TIGR02453 family protein"/>
    <property type="match status" value="1"/>
</dbReference>
<evidence type="ECO:0008006" key="3">
    <source>
        <dbReference type="Google" id="ProtNLM"/>
    </source>
</evidence>
<dbReference type="InterPro" id="IPR012808">
    <property type="entry name" value="CHP02453"/>
</dbReference>
<dbReference type="KEGG" id="gph:GEMMAAP_18455"/>
<dbReference type="RefSeq" id="WP_053334584.1">
    <property type="nucleotide sequence ID" value="NZ_CP011454.1"/>
</dbReference>
<sequence length="240" mass="27380">MDSFTQFTPKAFTFLRGIKKNNRKEWFEAHRAQYEQELKAPLAALIEEMDVQLATVAPEIVGSPKKSAFRIHRDVRFSKDKSPYKTHVACWFFHRDIGTRMQSDAVHGGAGFYLHVSPGECFCGGGIWMPPRPALNKIRQALVDDLEGWEAIVGDKAFRRRFGDLDEEGMLTRLPRGYAVDHPAGDWLRYQSFTAGTPLTDDEVLSPKLPILLARHFRAMTPFVRWLNLALGLRPHTSRL</sequence>
<gene>
    <name evidence="1" type="ORF">GEMMAAP_18455</name>
</gene>
<accession>A0A143BNZ0</accession>
<reference evidence="1 2" key="2">
    <citation type="journal article" date="2016" name="Environ. Microbiol. Rep.">
        <title>Metagenomic evidence for the presence of phototrophic Gemmatimonadetes bacteria in diverse environments.</title>
        <authorList>
            <person name="Zeng Y."/>
            <person name="Baumbach J."/>
            <person name="Barbosa E.G."/>
            <person name="Azevedo V."/>
            <person name="Zhang C."/>
            <person name="Koblizek M."/>
        </authorList>
    </citation>
    <scope>NUCLEOTIDE SEQUENCE [LARGE SCALE GENOMIC DNA]</scope>
    <source>
        <strain evidence="1 2">AP64</strain>
    </source>
</reference>
<dbReference type="AlphaFoldDB" id="A0A143BNZ0"/>
<name>A0A143BNZ0_9BACT</name>
<dbReference type="Proteomes" id="UP000076404">
    <property type="component" value="Chromosome"/>
</dbReference>
<dbReference type="PANTHER" id="PTHR36452:SF1">
    <property type="entry name" value="DUF2461 DOMAIN-CONTAINING PROTEIN"/>
    <property type="match status" value="1"/>
</dbReference>
<proteinExistence type="predicted"/>
<organism evidence="1 2">
    <name type="scientific">Gemmatimonas phototrophica</name>
    <dbReference type="NCBI Taxonomy" id="1379270"/>
    <lineage>
        <taxon>Bacteria</taxon>
        <taxon>Pseudomonadati</taxon>
        <taxon>Gemmatimonadota</taxon>
        <taxon>Gemmatimonadia</taxon>
        <taxon>Gemmatimonadales</taxon>
        <taxon>Gemmatimonadaceae</taxon>
        <taxon>Gemmatimonas</taxon>
    </lineage>
</organism>